<protein>
    <submittedName>
        <fullName evidence="13">Methyl-accepting chemotaxis sensory transducer with Cache sensor</fullName>
    </submittedName>
</protein>
<dbReference type="InterPro" id="IPR003660">
    <property type="entry name" value="HAMP_dom"/>
</dbReference>
<dbReference type="PROSITE" id="PS50111">
    <property type="entry name" value="CHEMOTAXIS_TRANSDUC_2"/>
    <property type="match status" value="1"/>
</dbReference>
<dbReference type="GO" id="GO:0005886">
    <property type="term" value="C:plasma membrane"/>
    <property type="evidence" value="ECO:0007669"/>
    <property type="project" value="UniProtKB-SubCell"/>
</dbReference>
<dbReference type="RefSeq" id="WP_181392726.1">
    <property type="nucleotide sequence ID" value="NZ_QGDS01000002.1"/>
</dbReference>
<evidence type="ECO:0000256" key="1">
    <source>
        <dbReference type="ARBA" id="ARBA00004651"/>
    </source>
</evidence>
<evidence type="ECO:0000259" key="11">
    <source>
        <dbReference type="PROSITE" id="PS50111"/>
    </source>
</evidence>
<name>A0A316A2N7_9FIRM</name>
<evidence type="ECO:0000256" key="6">
    <source>
        <dbReference type="ARBA" id="ARBA00023136"/>
    </source>
</evidence>
<proteinExistence type="inferred from homology"/>
<comment type="subcellular location">
    <subcellularLocation>
        <location evidence="1">Cell membrane</location>
        <topology evidence="1">Multi-pass membrane protein</topology>
    </subcellularLocation>
</comment>
<keyword evidence="14" id="KW-1185">Reference proteome</keyword>
<dbReference type="Pfam" id="PF00015">
    <property type="entry name" value="MCPsignal"/>
    <property type="match status" value="1"/>
</dbReference>
<dbReference type="GO" id="GO:0004888">
    <property type="term" value="F:transmembrane signaling receptor activity"/>
    <property type="evidence" value="ECO:0007669"/>
    <property type="project" value="InterPro"/>
</dbReference>
<dbReference type="Pfam" id="PF00672">
    <property type="entry name" value="HAMP"/>
    <property type="match status" value="1"/>
</dbReference>
<dbReference type="InterPro" id="IPR051310">
    <property type="entry name" value="MCP_chemotaxis"/>
</dbReference>
<feature type="domain" description="Methyl-accepting transducer" evidence="11">
    <location>
        <begin position="440"/>
        <end position="669"/>
    </location>
</feature>
<dbReference type="Gene3D" id="3.30.450.20">
    <property type="entry name" value="PAS domain"/>
    <property type="match status" value="2"/>
</dbReference>
<comment type="similarity">
    <text evidence="7">Belongs to the methyl-accepting chemotaxis (MCP) protein family.</text>
</comment>
<dbReference type="PANTHER" id="PTHR43531">
    <property type="entry name" value="PROTEIN ICFG"/>
    <property type="match status" value="1"/>
</dbReference>
<evidence type="ECO:0000256" key="7">
    <source>
        <dbReference type="ARBA" id="ARBA00029447"/>
    </source>
</evidence>
<evidence type="ECO:0000256" key="9">
    <source>
        <dbReference type="SAM" id="MobiDB-lite"/>
    </source>
</evidence>
<dbReference type="Gene3D" id="1.10.287.950">
    <property type="entry name" value="Methyl-accepting chemotaxis protein"/>
    <property type="match status" value="1"/>
</dbReference>
<feature type="domain" description="HAMP" evidence="12">
    <location>
        <begin position="389"/>
        <end position="435"/>
    </location>
</feature>
<dbReference type="Proteomes" id="UP000254051">
    <property type="component" value="Unassembled WGS sequence"/>
</dbReference>
<evidence type="ECO:0000313" key="13">
    <source>
        <dbReference type="EMBL" id="SUQ12796.1"/>
    </source>
</evidence>
<dbReference type="CDD" id="cd06225">
    <property type="entry name" value="HAMP"/>
    <property type="match status" value="1"/>
</dbReference>
<evidence type="ECO:0000256" key="10">
    <source>
        <dbReference type="SAM" id="Phobius"/>
    </source>
</evidence>
<dbReference type="GO" id="GO:0006935">
    <property type="term" value="P:chemotaxis"/>
    <property type="evidence" value="ECO:0007669"/>
    <property type="project" value="UniProtKB-KW"/>
</dbReference>
<accession>A0A316A2N7</accession>
<dbReference type="CDD" id="cd12912">
    <property type="entry name" value="PDC2_MCP_like"/>
    <property type="match status" value="1"/>
</dbReference>
<keyword evidence="2" id="KW-1003">Cell membrane</keyword>
<evidence type="ECO:0000256" key="5">
    <source>
        <dbReference type="ARBA" id="ARBA00022989"/>
    </source>
</evidence>
<dbReference type="InterPro" id="IPR029151">
    <property type="entry name" value="Sensor-like_sf"/>
</dbReference>
<gene>
    <name evidence="13" type="ORF">SAMN05216529_10210</name>
</gene>
<dbReference type="SMART" id="SM00283">
    <property type="entry name" value="MA"/>
    <property type="match status" value="1"/>
</dbReference>
<evidence type="ECO:0000313" key="14">
    <source>
        <dbReference type="Proteomes" id="UP000254051"/>
    </source>
</evidence>
<evidence type="ECO:0000256" key="4">
    <source>
        <dbReference type="ARBA" id="ARBA00022692"/>
    </source>
</evidence>
<feature type="compositionally biased region" description="Low complexity" evidence="9">
    <location>
        <begin position="709"/>
        <end position="718"/>
    </location>
</feature>
<feature type="transmembrane region" description="Helical" evidence="10">
    <location>
        <begin position="316"/>
        <end position="334"/>
    </location>
</feature>
<dbReference type="Pfam" id="PF02743">
    <property type="entry name" value="dCache_1"/>
    <property type="match status" value="1"/>
</dbReference>
<dbReference type="SUPFAM" id="SSF103190">
    <property type="entry name" value="Sensory domain-like"/>
    <property type="match status" value="1"/>
</dbReference>
<evidence type="ECO:0000259" key="12">
    <source>
        <dbReference type="PROSITE" id="PS50885"/>
    </source>
</evidence>
<dbReference type="EMBL" id="UHJJ01000002">
    <property type="protein sequence ID" value="SUQ12796.1"/>
    <property type="molecule type" value="Genomic_DNA"/>
</dbReference>
<dbReference type="SUPFAM" id="SSF58104">
    <property type="entry name" value="Methyl-accepting chemotaxis protein (MCP) signaling domain"/>
    <property type="match status" value="1"/>
</dbReference>
<sequence>MRKRKKEKEKVQRRSGKGFRTISSKILTFIGGTMLLSFVILLLIITRITSDSVTKLRDDELAAQSEAAANDINSYFVPYFEAASVIAKNSAVEALVTEATGDKKMAQVSSLKQVVDTLYNIQSTGSESVMSIVVADVDTSQFVANDGSFSAADWIITSRPWFQQLEAAGEPIMSAPYLDVITNKQVVGISAPIFQKGTTQIIGAVNIDLALDDLGKMASSYKLGETGRFLLASENGQIIYHPNADLINKNVEEAGFSENLKQALLSGKTGNISYKVDGEQTHGCVSAVGTTGWTLTTGMPDKEYNQSYTAVRNTTLIIFVIVFLIVTIVVLLLSRQIVTPIKRLTDTANLIADGDLNVTVDVKSADETGRMGESLNRTVVQLRRYIAYIKEITSTLENMAQGDMRIRLQEDYVGEFASIRTAFGAISASLNHALHLINDTAEQVSVGADQVSNGAQALAAGSSEQAASIEELSASVTTIAEQAEENSGNVRTATEFVVKTSMDVAAGNEHMTQLTEAMSEIGSASDEIANITKVIEDIAFQTNILALNAAIEAARAGDAGKGFAVVADEVRSLAAKSAEAAKQTADLIHHSVVTVSKGTQITTETAKILQQVELSTLRVTESFTKIEAASEEQATAIEQVKLGLAQVSSVVQTNAATAEENSATSEEMSAQATTLREEVGKFKLEAAKSGDFSVISHESEESETEEFTSDTSFDFGKY</sequence>
<dbReference type="InterPro" id="IPR004090">
    <property type="entry name" value="Chemotax_Me-accpt_rcpt"/>
</dbReference>
<dbReference type="Gene3D" id="1.10.8.500">
    <property type="entry name" value="HAMP domain in histidine kinase"/>
    <property type="match status" value="1"/>
</dbReference>
<dbReference type="SMART" id="SM00304">
    <property type="entry name" value="HAMP"/>
    <property type="match status" value="2"/>
</dbReference>
<dbReference type="PROSITE" id="PS50885">
    <property type="entry name" value="HAMP"/>
    <property type="match status" value="2"/>
</dbReference>
<evidence type="ECO:0000256" key="3">
    <source>
        <dbReference type="ARBA" id="ARBA00022500"/>
    </source>
</evidence>
<evidence type="ECO:0000256" key="8">
    <source>
        <dbReference type="PROSITE-ProRule" id="PRU00284"/>
    </source>
</evidence>
<feature type="domain" description="HAMP" evidence="12">
    <location>
        <begin position="335"/>
        <end position="387"/>
    </location>
</feature>
<dbReference type="AlphaFoldDB" id="A0A316A2N7"/>
<dbReference type="PRINTS" id="PR00260">
    <property type="entry name" value="CHEMTRNSDUCR"/>
</dbReference>
<keyword evidence="6 10" id="KW-0472">Membrane</keyword>
<evidence type="ECO:0000256" key="2">
    <source>
        <dbReference type="ARBA" id="ARBA00022475"/>
    </source>
</evidence>
<keyword evidence="5 10" id="KW-1133">Transmembrane helix</keyword>
<keyword evidence="3" id="KW-0145">Chemotaxis</keyword>
<dbReference type="PANTHER" id="PTHR43531:SF11">
    <property type="entry name" value="METHYL-ACCEPTING CHEMOTAXIS PROTEIN 3"/>
    <property type="match status" value="1"/>
</dbReference>
<dbReference type="InterPro" id="IPR004089">
    <property type="entry name" value="MCPsignal_dom"/>
</dbReference>
<keyword evidence="8" id="KW-0807">Transducer</keyword>
<organism evidence="13 14">
    <name type="scientific">Faecalicatena contorta</name>
    <dbReference type="NCBI Taxonomy" id="39482"/>
    <lineage>
        <taxon>Bacteria</taxon>
        <taxon>Bacillati</taxon>
        <taxon>Bacillota</taxon>
        <taxon>Clostridia</taxon>
        <taxon>Lachnospirales</taxon>
        <taxon>Lachnospiraceae</taxon>
        <taxon>Faecalicatena</taxon>
    </lineage>
</organism>
<dbReference type="InterPro" id="IPR033479">
    <property type="entry name" value="dCache_1"/>
</dbReference>
<keyword evidence="4 10" id="KW-0812">Transmembrane</keyword>
<feature type="region of interest" description="Disordered" evidence="9">
    <location>
        <begin position="693"/>
        <end position="718"/>
    </location>
</feature>
<reference evidence="14" key="1">
    <citation type="submission" date="2017-07" db="EMBL/GenBank/DDBJ databases">
        <authorList>
            <person name="Varghese N."/>
            <person name="Submissions S."/>
        </authorList>
    </citation>
    <scope>NUCLEOTIDE SEQUENCE [LARGE SCALE GENOMIC DNA]</scope>
    <source>
        <strain evidence="14">NLAE-zl-C134</strain>
    </source>
</reference>
<dbReference type="GO" id="GO:0007165">
    <property type="term" value="P:signal transduction"/>
    <property type="evidence" value="ECO:0007669"/>
    <property type="project" value="UniProtKB-KW"/>
</dbReference>
<feature type="transmembrane region" description="Helical" evidence="10">
    <location>
        <begin position="21"/>
        <end position="45"/>
    </location>
</feature>